<sequence>MTWGKVAPPDALVELSEIVSEADGPLPPARVLPLLRQLADQIGEGPADAFGFATVAYHALTGIDPFAEGPDRARPVTDALPGFPDAAGDALMLALSPDRSARPAPGAMVAALDAAWPAYDEPATEEPDRAADDADDEEPHVAEAPRPQSPQGPQTKAEFQQAMRDLVSPPRAVPELGTVGEGEALPEAIFDPERPNRDRRRRRSGRRRRRPSSGR</sequence>
<feature type="region of interest" description="Disordered" evidence="1">
    <location>
        <begin position="121"/>
        <end position="215"/>
    </location>
</feature>
<protein>
    <recommendedName>
        <fullName evidence="4">DUF4259 domain-containing protein</fullName>
    </recommendedName>
</protein>
<comment type="caution">
    <text evidence="2">The sequence shown here is derived from an EMBL/GenBank/DDBJ whole genome shotgun (WGS) entry which is preliminary data.</text>
</comment>
<dbReference type="Proteomes" id="UP001501821">
    <property type="component" value="Unassembled WGS sequence"/>
</dbReference>
<reference evidence="3" key="1">
    <citation type="journal article" date="2019" name="Int. J. Syst. Evol. Microbiol.">
        <title>The Global Catalogue of Microorganisms (GCM) 10K type strain sequencing project: providing services to taxonomists for standard genome sequencing and annotation.</title>
        <authorList>
            <consortium name="The Broad Institute Genomics Platform"/>
            <consortium name="The Broad Institute Genome Sequencing Center for Infectious Disease"/>
            <person name="Wu L."/>
            <person name="Ma J."/>
        </authorList>
    </citation>
    <scope>NUCLEOTIDE SEQUENCE [LARGE SCALE GENOMIC DNA]</scope>
    <source>
        <strain evidence="3">JCM 16953</strain>
    </source>
</reference>
<evidence type="ECO:0000313" key="3">
    <source>
        <dbReference type="Proteomes" id="UP001501821"/>
    </source>
</evidence>
<evidence type="ECO:0008006" key="4">
    <source>
        <dbReference type="Google" id="ProtNLM"/>
    </source>
</evidence>
<gene>
    <name evidence="2" type="ORF">GCM10022242_15330</name>
</gene>
<evidence type="ECO:0000313" key="2">
    <source>
        <dbReference type="EMBL" id="GAA3814077.1"/>
    </source>
</evidence>
<name>A0ABP7IBA9_9ACTN</name>
<keyword evidence="3" id="KW-1185">Reference proteome</keyword>
<accession>A0ABP7IBA9</accession>
<dbReference type="RefSeq" id="WP_344773985.1">
    <property type="nucleotide sequence ID" value="NZ_BAABAH010000004.1"/>
</dbReference>
<feature type="compositionally biased region" description="Polar residues" evidence="1">
    <location>
        <begin position="149"/>
        <end position="158"/>
    </location>
</feature>
<feature type="compositionally biased region" description="Basic residues" evidence="1">
    <location>
        <begin position="197"/>
        <end position="215"/>
    </location>
</feature>
<organism evidence="2 3">
    <name type="scientific">Nocardioides panacisoli</name>
    <dbReference type="NCBI Taxonomy" id="627624"/>
    <lineage>
        <taxon>Bacteria</taxon>
        <taxon>Bacillati</taxon>
        <taxon>Actinomycetota</taxon>
        <taxon>Actinomycetes</taxon>
        <taxon>Propionibacteriales</taxon>
        <taxon>Nocardioidaceae</taxon>
        <taxon>Nocardioides</taxon>
    </lineage>
</organism>
<proteinExistence type="predicted"/>
<dbReference type="EMBL" id="BAABAH010000004">
    <property type="protein sequence ID" value="GAA3814077.1"/>
    <property type="molecule type" value="Genomic_DNA"/>
</dbReference>
<evidence type="ECO:0000256" key="1">
    <source>
        <dbReference type="SAM" id="MobiDB-lite"/>
    </source>
</evidence>